<dbReference type="RefSeq" id="WP_076448198.1">
    <property type="nucleotide sequence ID" value="NZ_FTOQ01000006.1"/>
</dbReference>
<dbReference type="Proteomes" id="UP000186684">
    <property type="component" value="Unassembled WGS sequence"/>
</dbReference>
<dbReference type="AlphaFoldDB" id="A0A1N7MXS5"/>
<proteinExistence type="predicted"/>
<sequence length="92" mass="9361">MSNPETPKNVAEKATRHADIDLSEIALLGVMGTEAAPTALLRLPSGEVAKVAPGTQVGNRTVAAIDAARLALASADGRTTWIAIPGSEDGRG</sequence>
<keyword evidence="2" id="KW-1185">Reference proteome</keyword>
<protein>
    <submittedName>
        <fullName evidence="1">Uncharacterized protein</fullName>
    </submittedName>
</protein>
<name>A0A1N7MXS5_9RHOB</name>
<evidence type="ECO:0000313" key="1">
    <source>
        <dbReference type="EMBL" id="SIS90895.1"/>
    </source>
</evidence>
<dbReference type="EMBL" id="FTOQ01000006">
    <property type="protein sequence ID" value="SIS90895.1"/>
    <property type="molecule type" value="Genomic_DNA"/>
</dbReference>
<organism evidence="1 2">
    <name type="scientific">Roseivivax lentus</name>
    <dbReference type="NCBI Taxonomy" id="633194"/>
    <lineage>
        <taxon>Bacteria</taxon>
        <taxon>Pseudomonadati</taxon>
        <taxon>Pseudomonadota</taxon>
        <taxon>Alphaproteobacteria</taxon>
        <taxon>Rhodobacterales</taxon>
        <taxon>Roseobacteraceae</taxon>
        <taxon>Roseivivax</taxon>
    </lineage>
</organism>
<evidence type="ECO:0000313" key="2">
    <source>
        <dbReference type="Proteomes" id="UP000186684"/>
    </source>
</evidence>
<dbReference type="STRING" id="633194.SAMN05421759_10632"/>
<reference evidence="2" key="1">
    <citation type="submission" date="2017-01" db="EMBL/GenBank/DDBJ databases">
        <authorList>
            <person name="Varghese N."/>
            <person name="Submissions S."/>
        </authorList>
    </citation>
    <scope>NUCLEOTIDE SEQUENCE [LARGE SCALE GENOMIC DNA]</scope>
    <source>
        <strain evidence="2">DSM 29430</strain>
    </source>
</reference>
<dbReference type="Gene3D" id="2.30.30.830">
    <property type="match status" value="1"/>
</dbReference>
<accession>A0A1N7MXS5</accession>
<gene>
    <name evidence="1" type="ORF">SAMN05421759_10632</name>
</gene>